<proteinExistence type="predicted"/>
<organism evidence="2 3">
    <name type="scientific">Conidiobolus coronatus (strain ATCC 28846 / CBS 209.66 / NRRL 28638)</name>
    <name type="common">Delacroixia coronata</name>
    <dbReference type="NCBI Taxonomy" id="796925"/>
    <lineage>
        <taxon>Eukaryota</taxon>
        <taxon>Fungi</taxon>
        <taxon>Fungi incertae sedis</taxon>
        <taxon>Zoopagomycota</taxon>
        <taxon>Entomophthoromycotina</taxon>
        <taxon>Entomophthoromycetes</taxon>
        <taxon>Entomophthorales</taxon>
        <taxon>Ancylistaceae</taxon>
        <taxon>Conidiobolus</taxon>
    </lineage>
</organism>
<dbReference type="AlphaFoldDB" id="A0A137PCR4"/>
<keyword evidence="1" id="KW-0732">Signal</keyword>
<dbReference type="EMBL" id="KQ964447">
    <property type="protein sequence ID" value="KXN72787.1"/>
    <property type="molecule type" value="Genomic_DNA"/>
</dbReference>
<evidence type="ECO:0000313" key="3">
    <source>
        <dbReference type="Proteomes" id="UP000070444"/>
    </source>
</evidence>
<name>A0A137PCR4_CONC2</name>
<evidence type="ECO:0000313" key="2">
    <source>
        <dbReference type="EMBL" id="KXN72787.1"/>
    </source>
</evidence>
<protein>
    <submittedName>
        <fullName evidence="2">Uncharacterized protein</fullName>
    </submittedName>
</protein>
<accession>A0A137PCR4</accession>
<reference evidence="2 3" key="1">
    <citation type="journal article" date="2015" name="Genome Biol. Evol.">
        <title>Phylogenomic analyses indicate that early fungi evolved digesting cell walls of algal ancestors of land plants.</title>
        <authorList>
            <person name="Chang Y."/>
            <person name="Wang S."/>
            <person name="Sekimoto S."/>
            <person name="Aerts A.L."/>
            <person name="Choi C."/>
            <person name="Clum A."/>
            <person name="LaButti K.M."/>
            <person name="Lindquist E.A."/>
            <person name="Yee Ngan C."/>
            <person name="Ohm R.A."/>
            <person name="Salamov A.A."/>
            <person name="Grigoriev I.V."/>
            <person name="Spatafora J.W."/>
            <person name="Berbee M.L."/>
        </authorList>
    </citation>
    <scope>NUCLEOTIDE SEQUENCE [LARGE SCALE GENOMIC DNA]</scope>
    <source>
        <strain evidence="2 3">NRRL 28638</strain>
    </source>
</reference>
<sequence>MKNFVLFFASLTYLQAWTIDLKIENKNNPNFFSREFYITVKSNSDGEAKNYCFSHNNKNYNCERAYKEVSNDEKFSISNLKCKESACKAIIELDSTEFNVEITCLRELNFNLNAIYNKNKNESCEVKRTLEI</sequence>
<keyword evidence="3" id="KW-1185">Reference proteome</keyword>
<gene>
    <name evidence="2" type="ORF">CONCODRAFT_4395</name>
</gene>
<feature type="chain" id="PRO_5007294762" evidence="1">
    <location>
        <begin position="17"/>
        <end position="132"/>
    </location>
</feature>
<evidence type="ECO:0000256" key="1">
    <source>
        <dbReference type="SAM" id="SignalP"/>
    </source>
</evidence>
<feature type="signal peptide" evidence="1">
    <location>
        <begin position="1"/>
        <end position="16"/>
    </location>
</feature>
<dbReference type="Proteomes" id="UP000070444">
    <property type="component" value="Unassembled WGS sequence"/>
</dbReference>